<dbReference type="HOGENOM" id="CLU_1727409_0_0_6"/>
<dbReference type="EMBL" id="APRP01000022">
    <property type="protein sequence ID" value="ENX00529.1"/>
    <property type="molecule type" value="Genomic_DNA"/>
</dbReference>
<gene>
    <name evidence="1" type="ORF">F900_02203</name>
</gene>
<dbReference type="Proteomes" id="UP000013248">
    <property type="component" value="Unassembled WGS sequence"/>
</dbReference>
<name>N9LWB7_9GAMM</name>
<evidence type="ECO:0000313" key="1">
    <source>
        <dbReference type="EMBL" id="ENX00529.1"/>
    </source>
</evidence>
<sequence>MWTKNKNQKLSILPSNFAKQSLICLILGIPFSSLYANDDEWQPVYSAGGKTFYVSPPDKTKLIPNRPEIVVKVDPFDKANTRYLLAIYEFDCKQSQVKISNKMIISKKTNNVTNVPEMLFSDFSPIPYNSVISHISNYACNLKNTSTNKKR</sequence>
<dbReference type="STRING" id="1217705.F900_02203"/>
<dbReference type="AlphaFoldDB" id="N9LWB7"/>
<accession>N9LWB7</accession>
<reference evidence="1 2" key="1">
    <citation type="submission" date="2013-02" db="EMBL/GenBank/DDBJ databases">
        <title>The Genome Sequence of Acinetobacter sp. ANC 3862.</title>
        <authorList>
            <consortium name="The Broad Institute Genome Sequencing Platform"/>
            <consortium name="The Broad Institute Genome Sequencing Center for Infectious Disease"/>
            <person name="Cerqueira G."/>
            <person name="Feldgarden M."/>
            <person name="Courvalin P."/>
            <person name="Perichon B."/>
            <person name="Grillot-Courvalin C."/>
            <person name="Clermont D."/>
            <person name="Rocha E."/>
            <person name="Yoon E.-J."/>
            <person name="Nemec A."/>
            <person name="Walker B."/>
            <person name="Young S.K."/>
            <person name="Zeng Q."/>
            <person name="Gargeya S."/>
            <person name="Fitzgerald M."/>
            <person name="Haas B."/>
            <person name="Abouelleil A."/>
            <person name="Alvarado L."/>
            <person name="Arachchi H.M."/>
            <person name="Berlin A.M."/>
            <person name="Chapman S.B."/>
            <person name="Dewar J."/>
            <person name="Goldberg J."/>
            <person name="Griggs A."/>
            <person name="Gujja S."/>
            <person name="Hansen M."/>
            <person name="Howarth C."/>
            <person name="Imamovic A."/>
            <person name="Larimer J."/>
            <person name="McCowan C."/>
            <person name="Murphy C."/>
            <person name="Neiman D."/>
            <person name="Pearson M."/>
            <person name="Priest M."/>
            <person name="Roberts A."/>
            <person name="Saif S."/>
            <person name="Shea T."/>
            <person name="Sisk P."/>
            <person name="Sykes S."/>
            <person name="Wortman J."/>
            <person name="Nusbaum C."/>
            <person name="Birren B."/>
        </authorList>
    </citation>
    <scope>NUCLEOTIDE SEQUENCE [LARGE SCALE GENOMIC DNA]</scope>
    <source>
        <strain evidence="1 2">ANC 3862</strain>
    </source>
</reference>
<organism evidence="1 2">
    <name type="scientific">Acinetobacter modestus</name>
    <dbReference type="NCBI Taxonomy" id="1776740"/>
    <lineage>
        <taxon>Bacteria</taxon>
        <taxon>Pseudomonadati</taxon>
        <taxon>Pseudomonadota</taxon>
        <taxon>Gammaproteobacteria</taxon>
        <taxon>Moraxellales</taxon>
        <taxon>Moraxellaceae</taxon>
        <taxon>Acinetobacter</taxon>
    </lineage>
</organism>
<comment type="caution">
    <text evidence="1">The sequence shown here is derived from an EMBL/GenBank/DDBJ whole genome shotgun (WGS) entry which is preliminary data.</text>
</comment>
<evidence type="ECO:0000313" key="2">
    <source>
        <dbReference type="Proteomes" id="UP000013248"/>
    </source>
</evidence>
<dbReference type="RefSeq" id="WP_005217504.1">
    <property type="nucleotide sequence ID" value="NZ_KB850089.1"/>
</dbReference>
<protein>
    <submittedName>
        <fullName evidence="1">Uncharacterized protein</fullName>
    </submittedName>
</protein>
<proteinExistence type="predicted"/>